<proteinExistence type="predicted"/>
<protein>
    <submittedName>
        <fullName evidence="1">Uncharacterized protein</fullName>
    </submittedName>
</protein>
<dbReference type="OrthoDB" id="9429585at2"/>
<evidence type="ECO:0000313" key="1">
    <source>
        <dbReference type="EMBL" id="SHN40766.1"/>
    </source>
</evidence>
<reference evidence="2" key="1">
    <citation type="submission" date="2016-11" db="EMBL/GenBank/DDBJ databases">
        <authorList>
            <person name="Varghese N."/>
            <person name="Submissions S."/>
        </authorList>
    </citation>
    <scope>NUCLEOTIDE SEQUENCE [LARGE SCALE GENOMIC DNA]</scope>
    <source>
        <strain evidence="2">Sac-22</strain>
    </source>
</reference>
<evidence type="ECO:0000313" key="2">
    <source>
        <dbReference type="Proteomes" id="UP000184339"/>
    </source>
</evidence>
<organism evidence="1 2">
    <name type="scientific">Duganella sacchari</name>
    <dbReference type="NCBI Taxonomy" id="551987"/>
    <lineage>
        <taxon>Bacteria</taxon>
        <taxon>Pseudomonadati</taxon>
        <taxon>Pseudomonadota</taxon>
        <taxon>Betaproteobacteria</taxon>
        <taxon>Burkholderiales</taxon>
        <taxon>Oxalobacteraceae</taxon>
        <taxon>Telluria group</taxon>
        <taxon>Duganella</taxon>
    </lineage>
</organism>
<keyword evidence="2" id="KW-1185">Reference proteome</keyword>
<gene>
    <name evidence="1" type="ORF">SAMN05192549_11181</name>
</gene>
<dbReference type="AlphaFoldDB" id="A0A1M7R5H0"/>
<dbReference type="Proteomes" id="UP000184339">
    <property type="component" value="Unassembled WGS sequence"/>
</dbReference>
<accession>A0A1M7R5H0</accession>
<dbReference type="RefSeq" id="WP_072787701.1">
    <property type="nucleotide sequence ID" value="NZ_FRCX01000011.1"/>
</dbReference>
<dbReference type="EMBL" id="FRCX01000011">
    <property type="protein sequence ID" value="SHN40766.1"/>
    <property type="molecule type" value="Genomic_DNA"/>
</dbReference>
<name>A0A1M7R5H0_9BURK</name>
<sequence length="176" mass="19815">MSLHITALPSTGFGERSFALPRIPVIRIWALKQAYPDGLYINSVDDNPDNPKTPCFSRGRDITVPLKFVLDDGPQGTGNWSTAPIGDFDLIRVEKGEPERVAFIHIGPTKEQKDSLFTIYVTTSGTTVTTKFGRYAGSKTIPQPFEQNSENYFTDMSDAEGNWLWLYRLYATHHQK</sequence>